<name>A0ABY9JVN1_9BACI</name>
<evidence type="ECO:0000313" key="3">
    <source>
        <dbReference type="Proteomes" id="UP001197974"/>
    </source>
</evidence>
<dbReference type="Pfam" id="PF03551">
    <property type="entry name" value="PadR"/>
    <property type="match status" value="1"/>
</dbReference>
<proteinExistence type="predicted"/>
<dbReference type="EMBL" id="CP129013">
    <property type="protein sequence ID" value="WLR42333.1"/>
    <property type="molecule type" value="Genomic_DNA"/>
</dbReference>
<keyword evidence="3" id="KW-1185">Reference proteome</keyword>
<dbReference type="SUPFAM" id="SSF46785">
    <property type="entry name" value="Winged helix' DNA-binding domain"/>
    <property type="match status" value="1"/>
</dbReference>
<sequence>MNKAQFIVLGILEQLGQGSGYDIKQVYDDKKVDQWLDIKVGSIYHAINQLHKDGHIQEVQKKQLGKYPEKTIYRVSLEGEKRFDMLQEKAFLGLFPDFYGFKMALKFNKRRNKKEIIEYANRAIQIIDKKLELMREHLNSLGSDKSHFNYDAFFIEHERYLFESEKKWIQESMTNIDLIMFKE</sequence>
<evidence type="ECO:0000259" key="1">
    <source>
        <dbReference type="Pfam" id="PF03551"/>
    </source>
</evidence>
<gene>
    <name evidence="2" type="ORF">LC087_16710</name>
</gene>
<feature type="domain" description="Transcription regulator PadR N-terminal" evidence="1">
    <location>
        <begin position="8"/>
        <end position="83"/>
    </location>
</feature>
<dbReference type="InterPro" id="IPR036388">
    <property type="entry name" value="WH-like_DNA-bd_sf"/>
</dbReference>
<dbReference type="RefSeq" id="WP_226543009.1">
    <property type="nucleotide sequence ID" value="NZ_CP129013.1"/>
</dbReference>
<accession>A0ABY9JVN1</accession>
<evidence type="ECO:0000313" key="2">
    <source>
        <dbReference type="EMBL" id="WLR42333.1"/>
    </source>
</evidence>
<dbReference type="InterPro" id="IPR005149">
    <property type="entry name" value="Tscrpt_reg_PadR_N"/>
</dbReference>
<organism evidence="2 3">
    <name type="scientific">Bacillus carboniphilus</name>
    <dbReference type="NCBI Taxonomy" id="86663"/>
    <lineage>
        <taxon>Bacteria</taxon>
        <taxon>Bacillati</taxon>
        <taxon>Bacillota</taxon>
        <taxon>Bacilli</taxon>
        <taxon>Bacillales</taxon>
        <taxon>Bacillaceae</taxon>
        <taxon>Bacillus</taxon>
    </lineage>
</organism>
<reference evidence="2 3" key="1">
    <citation type="submission" date="2023-06" db="EMBL/GenBank/DDBJ databases">
        <title>Five Gram-positive bacteria isolated from mangrove sediments in Shenzhen, Guangdong, China.</title>
        <authorList>
            <person name="Yu S."/>
            <person name="Zheng W."/>
            <person name="Huang Y."/>
        </authorList>
    </citation>
    <scope>NUCLEOTIDE SEQUENCE [LARGE SCALE GENOMIC DNA]</scope>
    <source>
        <strain evidence="2 3">SaN35-3</strain>
    </source>
</reference>
<protein>
    <submittedName>
        <fullName evidence="2">Helix-turn-helix transcriptional regulator</fullName>
    </submittedName>
</protein>
<dbReference type="Gene3D" id="1.10.10.10">
    <property type="entry name" value="Winged helix-like DNA-binding domain superfamily/Winged helix DNA-binding domain"/>
    <property type="match status" value="1"/>
</dbReference>
<dbReference type="Proteomes" id="UP001197974">
    <property type="component" value="Chromosome"/>
</dbReference>
<dbReference type="InterPro" id="IPR036390">
    <property type="entry name" value="WH_DNA-bd_sf"/>
</dbReference>